<evidence type="ECO:0000313" key="2">
    <source>
        <dbReference type="Proteomes" id="UP000827976"/>
    </source>
</evidence>
<keyword evidence="2" id="KW-1185">Reference proteome</keyword>
<keyword evidence="1" id="KW-0808">Transferase</keyword>
<dbReference type="EC" id="2.7.11.1" evidence="1"/>
<name>A0ACB7VFB4_DIOAL</name>
<sequence>MIDSRMDAYSMECVKNFMPLACKCCRDEMIMRPSMSEIVRELEVIQEMNSESDTDTNTDATTSHSFSMNSDLHDPVTTSSFHITAKPYIRFDDISGETRTNLTPVLCLPIRWYTYV</sequence>
<protein>
    <submittedName>
        <fullName evidence="1">Non-specific serine/threonine protein kinase protein</fullName>
        <ecNumber evidence="1">2.7.10.2</ecNumber>
        <ecNumber evidence="1">2.7.11.1</ecNumber>
    </submittedName>
</protein>
<accession>A0ACB7VFB4</accession>
<keyword evidence="1" id="KW-0418">Kinase</keyword>
<comment type="caution">
    <text evidence="1">The sequence shown here is derived from an EMBL/GenBank/DDBJ whole genome shotgun (WGS) entry which is preliminary data.</text>
</comment>
<organism evidence="1 2">
    <name type="scientific">Dioscorea alata</name>
    <name type="common">Purple yam</name>
    <dbReference type="NCBI Taxonomy" id="55571"/>
    <lineage>
        <taxon>Eukaryota</taxon>
        <taxon>Viridiplantae</taxon>
        <taxon>Streptophyta</taxon>
        <taxon>Embryophyta</taxon>
        <taxon>Tracheophyta</taxon>
        <taxon>Spermatophyta</taxon>
        <taxon>Magnoliopsida</taxon>
        <taxon>Liliopsida</taxon>
        <taxon>Dioscoreales</taxon>
        <taxon>Dioscoreaceae</taxon>
        <taxon>Dioscorea</taxon>
    </lineage>
</organism>
<evidence type="ECO:0000313" key="1">
    <source>
        <dbReference type="EMBL" id="KAH7672461.1"/>
    </source>
</evidence>
<dbReference type="Proteomes" id="UP000827976">
    <property type="component" value="Chromosome 9"/>
</dbReference>
<keyword evidence="1" id="KW-0723">Serine/threonine-protein kinase</keyword>
<reference evidence="2" key="1">
    <citation type="journal article" date="2022" name="Nat. Commun.">
        <title>Chromosome evolution and the genetic basis of agronomically important traits in greater yam.</title>
        <authorList>
            <person name="Bredeson J.V."/>
            <person name="Lyons J.B."/>
            <person name="Oniyinde I.O."/>
            <person name="Okereke N.R."/>
            <person name="Kolade O."/>
            <person name="Nnabue I."/>
            <person name="Nwadili C.O."/>
            <person name="Hribova E."/>
            <person name="Parker M."/>
            <person name="Nwogha J."/>
            <person name="Shu S."/>
            <person name="Carlson J."/>
            <person name="Kariba R."/>
            <person name="Muthemba S."/>
            <person name="Knop K."/>
            <person name="Barton G.J."/>
            <person name="Sherwood A.V."/>
            <person name="Lopez-Montes A."/>
            <person name="Asiedu R."/>
            <person name="Jamnadass R."/>
            <person name="Muchugi A."/>
            <person name="Goodstein D."/>
            <person name="Egesi C.N."/>
            <person name="Featherston J."/>
            <person name="Asfaw A."/>
            <person name="Simpson G.G."/>
            <person name="Dolezel J."/>
            <person name="Hendre P.S."/>
            <person name="Van Deynze A."/>
            <person name="Kumar P.L."/>
            <person name="Obidiegwu J.E."/>
            <person name="Bhattacharjee R."/>
            <person name="Rokhsar D.S."/>
        </authorList>
    </citation>
    <scope>NUCLEOTIDE SEQUENCE [LARGE SCALE GENOMIC DNA]</scope>
    <source>
        <strain evidence="2">cv. TDa95/00328</strain>
    </source>
</reference>
<dbReference type="EC" id="2.7.10.2" evidence="1"/>
<dbReference type="EMBL" id="CM037019">
    <property type="protein sequence ID" value="KAH7672461.1"/>
    <property type="molecule type" value="Genomic_DNA"/>
</dbReference>
<proteinExistence type="predicted"/>
<gene>
    <name evidence="1" type="ORF">IHE45_09G056200</name>
</gene>